<evidence type="ECO:0000313" key="2">
    <source>
        <dbReference type="Proteomes" id="UP000192434"/>
    </source>
</evidence>
<dbReference type="Gene3D" id="3.30.1310.10">
    <property type="entry name" value="Nucleoid-associated protein YbaB-like domain"/>
    <property type="match status" value="1"/>
</dbReference>
<accession>A0A1X0IID5</accession>
<proteinExistence type="predicted"/>
<comment type="caution">
    <text evidence="1">The sequence shown here is derived from an EMBL/GenBank/DDBJ whole genome shotgun (WGS) entry which is preliminary data.</text>
</comment>
<dbReference type="InterPro" id="IPR036894">
    <property type="entry name" value="YbaB-like_sf"/>
</dbReference>
<evidence type="ECO:0000313" key="1">
    <source>
        <dbReference type="EMBL" id="ORB47266.1"/>
    </source>
</evidence>
<dbReference type="Proteomes" id="UP000192434">
    <property type="component" value="Unassembled WGS sequence"/>
</dbReference>
<dbReference type="InterPro" id="IPR004401">
    <property type="entry name" value="YbaB/EbfC"/>
</dbReference>
<name>A0A1X0IID5_9MYCO</name>
<dbReference type="GO" id="GO:0003677">
    <property type="term" value="F:DNA binding"/>
    <property type="evidence" value="ECO:0007669"/>
    <property type="project" value="InterPro"/>
</dbReference>
<sequence length="92" mass="9963">MRRVDNQGGEAEDQGGYVKVVVDNCGRVQSIWLDPRLSATDPSKLGPHVAAVCAQAFNQRVEQIGKIVAANADLLDQSTVDVVEAIAQRFKQ</sequence>
<dbReference type="SUPFAM" id="SSF82607">
    <property type="entry name" value="YbaB-like"/>
    <property type="match status" value="1"/>
</dbReference>
<dbReference type="EMBL" id="MVII01000065">
    <property type="protein sequence ID" value="ORB47266.1"/>
    <property type="molecule type" value="Genomic_DNA"/>
</dbReference>
<dbReference type="Pfam" id="PF02575">
    <property type="entry name" value="YbaB_DNA_bd"/>
    <property type="match status" value="1"/>
</dbReference>
<dbReference type="AlphaFoldDB" id="A0A1X0IID5"/>
<reference evidence="1 2" key="1">
    <citation type="submission" date="2016-12" db="EMBL/GenBank/DDBJ databases">
        <title>The new phylogeny of genus Mycobacterium.</title>
        <authorList>
            <person name="Tortoli E."/>
            <person name="Trovato A."/>
            <person name="Cirillo D.M."/>
        </authorList>
    </citation>
    <scope>NUCLEOTIDE SEQUENCE [LARGE SCALE GENOMIC DNA]</scope>
    <source>
        <strain evidence="1 2">CCUG 66554</strain>
    </source>
</reference>
<protein>
    <submittedName>
        <fullName evidence="1">Uncharacterized protein</fullName>
    </submittedName>
</protein>
<gene>
    <name evidence="1" type="ORF">BST43_26215</name>
</gene>
<organism evidence="1 2">
    <name type="scientific">Mycobacteroides saopaulense</name>
    <dbReference type="NCBI Taxonomy" id="1578165"/>
    <lineage>
        <taxon>Bacteria</taxon>
        <taxon>Bacillati</taxon>
        <taxon>Actinomycetota</taxon>
        <taxon>Actinomycetes</taxon>
        <taxon>Mycobacteriales</taxon>
        <taxon>Mycobacteriaceae</taxon>
        <taxon>Mycobacteroides</taxon>
    </lineage>
</organism>